<dbReference type="InterPro" id="IPR031321">
    <property type="entry name" value="UCP012641"/>
</dbReference>
<protein>
    <submittedName>
        <fullName evidence="2">Zinc-binding metallopeptidase</fullName>
    </submittedName>
</protein>
<accession>A0ABU3DUS0</accession>
<sequence length="357" mass="41940">MKTFTCNNCKNIVFFDNDICGYCDSLLGYWNEEEKIIAANPGTAFSENSTDFKYCKNHQYSACNWLIPDNSDIEFCEACQLNSIIPNIEDKKRLEEWRLIEFAKHRLIYSLNKLQLPFVFQQKDGKDLKLQFRFLGPQSNSEIGQKILTGHLNGIITLNVEEADDLKREKARMQMGEKMRTLLGHFRHEIGHFYWEAIILPHQENLHQFREIFGDERRDYSEALQEYYKKGPAEDWRKFFITKYASSHPWEDLAETWAHYLHIMDTVETAYYFGVKTEPKVLKNKQLLSSGITINPYKESDFDAIVNEYISLTIAINSLNRGMGLSDIYPFILNKKDISKLGFIHNLLFDRRNTFQT</sequence>
<evidence type="ECO:0000313" key="3">
    <source>
        <dbReference type="Proteomes" id="UP001253848"/>
    </source>
</evidence>
<dbReference type="RefSeq" id="WP_311500736.1">
    <property type="nucleotide sequence ID" value="NZ_JAVRHN010000011.1"/>
</dbReference>
<evidence type="ECO:0000259" key="1">
    <source>
        <dbReference type="Pfam" id="PF10005"/>
    </source>
</evidence>
<evidence type="ECO:0000313" key="2">
    <source>
        <dbReference type="EMBL" id="MDT0687451.1"/>
    </source>
</evidence>
<proteinExistence type="predicted"/>
<comment type="caution">
    <text evidence="2">The sequence shown here is derived from an EMBL/GenBank/DDBJ whole genome shotgun (WGS) entry which is preliminary data.</text>
</comment>
<keyword evidence="3" id="KW-1185">Reference proteome</keyword>
<dbReference type="PIRSF" id="PIRSF012641">
    <property type="entry name" value="UCP012641"/>
    <property type="match status" value="1"/>
</dbReference>
<gene>
    <name evidence="2" type="ORF">RM541_13865</name>
</gene>
<reference evidence="2 3" key="1">
    <citation type="submission" date="2023-09" db="EMBL/GenBank/DDBJ databases">
        <authorList>
            <person name="Rey-Velasco X."/>
        </authorList>
    </citation>
    <scope>NUCLEOTIDE SEQUENCE [LARGE SCALE GENOMIC DNA]</scope>
    <source>
        <strain evidence="2 3">F225</strain>
    </source>
</reference>
<dbReference type="Pfam" id="PF10005">
    <property type="entry name" value="Zn_ribbon_DZR_6"/>
    <property type="match status" value="1"/>
</dbReference>
<name>A0ABU3DUS0_9FLAO</name>
<dbReference type="Proteomes" id="UP001253848">
    <property type="component" value="Unassembled WGS sequence"/>
</dbReference>
<dbReference type="Gene3D" id="3.40.390.70">
    <property type="match status" value="1"/>
</dbReference>
<dbReference type="InterPro" id="IPR011201">
    <property type="entry name" value="Zinc-ribbon_6_bact"/>
</dbReference>
<feature type="domain" description="Zinc-ribbon" evidence="1">
    <location>
        <begin position="4"/>
        <end position="89"/>
    </location>
</feature>
<dbReference type="Pfam" id="PF15887">
    <property type="entry name" value="Peptidase_Mx"/>
    <property type="match status" value="1"/>
</dbReference>
<organism evidence="2 3">
    <name type="scientific">Autumnicola psychrophila</name>
    <dbReference type="NCBI Taxonomy" id="3075592"/>
    <lineage>
        <taxon>Bacteria</taxon>
        <taxon>Pseudomonadati</taxon>
        <taxon>Bacteroidota</taxon>
        <taxon>Flavobacteriia</taxon>
        <taxon>Flavobacteriales</taxon>
        <taxon>Flavobacteriaceae</taxon>
        <taxon>Autumnicola</taxon>
    </lineage>
</organism>
<dbReference type="EMBL" id="JAVRHN010000011">
    <property type="protein sequence ID" value="MDT0687451.1"/>
    <property type="molecule type" value="Genomic_DNA"/>
</dbReference>